<name>A0A930YKZ2_9ACTN</name>
<evidence type="ECO:0000256" key="1">
    <source>
        <dbReference type="ARBA" id="ARBA00022679"/>
    </source>
</evidence>
<feature type="domain" description="Methyltransferase" evidence="2">
    <location>
        <begin position="43"/>
        <end position="135"/>
    </location>
</feature>
<organism evidence="3 4">
    <name type="scientific">Nocardioides agariphilus</name>
    <dbReference type="NCBI Taxonomy" id="433664"/>
    <lineage>
        <taxon>Bacteria</taxon>
        <taxon>Bacillati</taxon>
        <taxon>Actinomycetota</taxon>
        <taxon>Actinomycetes</taxon>
        <taxon>Propionibacteriales</taxon>
        <taxon>Nocardioidaceae</taxon>
        <taxon>Nocardioides</taxon>
    </lineage>
</organism>
<dbReference type="GO" id="GO:0008168">
    <property type="term" value="F:methyltransferase activity"/>
    <property type="evidence" value="ECO:0007669"/>
    <property type="project" value="UniProtKB-KW"/>
</dbReference>
<dbReference type="EMBL" id="JADKPO010000001">
    <property type="protein sequence ID" value="MBF4766529.1"/>
    <property type="molecule type" value="Genomic_DNA"/>
</dbReference>
<dbReference type="Proteomes" id="UP000660668">
    <property type="component" value="Unassembled WGS sequence"/>
</dbReference>
<dbReference type="InterPro" id="IPR041698">
    <property type="entry name" value="Methyltransf_25"/>
</dbReference>
<comment type="caution">
    <text evidence="3">The sequence shown here is derived from an EMBL/GenBank/DDBJ whole genome shotgun (WGS) entry which is preliminary data.</text>
</comment>
<keyword evidence="4" id="KW-1185">Reference proteome</keyword>
<evidence type="ECO:0000313" key="4">
    <source>
        <dbReference type="Proteomes" id="UP000660668"/>
    </source>
</evidence>
<dbReference type="AlphaFoldDB" id="A0A930YKZ2"/>
<proteinExistence type="predicted"/>
<keyword evidence="3" id="KW-0489">Methyltransferase</keyword>
<gene>
    <name evidence="3" type="ORF">ISU10_01955</name>
</gene>
<accession>A0A930YKZ2</accession>
<dbReference type="Gene3D" id="3.40.50.150">
    <property type="entry name" value="Vaccinia Virus protein VP39"/>
    <property type="match status" value="2"/>
</dbReference>
<dbReference type="PANTHER" id="PTHR43861">
    <property type="entry name" value="TRANS-ACONITATE 2-METHYLTRANSFERASE-RELATED"/>
    <property type="match status" value="1"/>
</dbReference>
<evidence type="ECO:0000313" key="3">
    <source>
        <dbReference type="EMBL" id="MBF4766529.1"/>
    </source>
</evidence>
<dbReference type="GO" id="GO:0032259">
    <property type="term" value="P:methylation"/>
    <property type="evidence" value="ECO:0007669"/>
    <property type="project" value="UniProtKB-KW"/>
</dbReference>
<protein>
    <submittedName>
        <fullName evidence="3">Methyltransferase domain-containing protein</fullName>
    </submittedName>
</protein>
<dbReference type="CDD" id="cd02440">
    <property type="entry name" value="AdoMet_MTases"/>
    <property type="match status" value="2"/>
</dbReference>
<sequence>MTRVPDRLFVDRRLAAVYDPLDPDRSDLEAYLAIADELGARTVLDLGCGTGTFAIMLAARGLDVTGVDPAAASVDVARRKEGAGRVRWVVGEIDAVADLRFDLVTMTANVAQVFTTDESWRDVLARAHDVLRPGGHLVFETRDPDRQAWLEWTREQSTTTADVEGEGRVESWHEVTDVEGELVTFRSTLVFHDATITSQSTLRFRDRHQVGRDLDAAGFVTLDIRDAPDRPGRELVFVANRPDDSLAGSKERGWRELGVIDEALLRGEIDEEGWHQRVLEIVEPAYLAATTPQGQSGNSGDGVRWEQARRLLLDAVPRRESPVVVLDIGCANGHLMESLVAWAAEEGRHVEPYGVEISARLADLARARLPEWGDRIWTGNAMSWVPPRRFEVVRTGLDYVPPRRRAEFVERLTAEVVAPGGRLVVGVFNEEKDRDSVADALRGWGFQVSGSTSRAHRDARLRYKAVWVDC</sequence>
<dbReference type="Pfam" id="PF13649">
    <property type="entry name" value="Methyltransf_25"/>
    <property type="match status" value="1"/>
</dbReference>
<reference evidence="3" key="1">
    <citation type="submission" date="2020-11" db="EMBL/GenBank/DDBJ databases">
        <title>Nocardioides cynanchi sp. nov., isolated from soil of rhizosphere of Cynanchum wilfordii.</title>
        <authorList>
            <person name="Lee J.-S."/>
            <person name="Suh M.K."/>
            <person name="Kim J.-S."/>
        </authorList>
    </citation>
    <scope>NUCLEOTIDE SEQUENCE</scope>
    <source>
        <strain evidence="3">KCTC 19276</strain>
    </source>
</reference>
<dbReference type="InterPro" id="IPR029063">
    <property type="entry name" value="SAM-dependent_MTases_sf"/>
</dbReference>
<dbReference type="SUPFAM" id="SSF53335">
    <property type="entry name" value="S-adenosyl-L-methionine-dependent methyltransferases"/>
    <property type="match status" value="2"/>
</dbReference>
<evidence type="ECO:0000259" key="2">
    <source>
        <dbReference type="Pfam" id="PF13649"/>
    </source>
</evidence>
<keyword evidence="1" id="KW-0808">Transferase</keyword>